<reference evidence="9" key="2">
    <citation type="submission" date="2021-04" db="EMBL/GenBank/DDBJ databases">
        <authorList>
            <person name="Gilroy R."/>
        </authorList>
    </citation>
    <scope>NUCLEOTIDE SEQUENCE</scope>
    <source>
        <strain evidence="9">ChiBcolR8-3208</strain>
    </source>
</reference>
<keyword evidence="3" id="KW-1003">Cell membrane</keyword>
<comment type="subcellular location">
    <subcellularLocation>
        <location evidence="1">Cell membrane</location>
        <topology evidence="1">Multi-pass membrane protein</topology>
    </subcellularLocation>
</comment>
<dbReference type="Pfam" id="PF02386">
    <property type="entry name" value="TrkH"/>
    <property type="match status" value="1"/>
</dbReference>
<feature type="transmembrane region" description="Helical" evidence="8">
    <location>
        <begin position="201"/>
        <end position="225"/>
    </location>
</feature>
<evidence type="ECO:0000313" key="9">
    <source>
        <dbReference type="EMBL" id="HJB38351.1"/>
    </source>
</evidence>
<proteinExistence type="predicted"/>
<keyword evidence="5 8" id="KW-1133">Transmembrane helix</keyword>
<gene>
    <name evidence="9" type="ORF">H9942_09860</name>
</gene>
<evidence type="ECO:0000256" key="6">
    <source>
        <dbReference type="ARBA" id="ARBA00023065"/>
    </source>
</evidence>
<protein>
    <submittedName>
        <fullName evidence="9">Cation transport protein</fullName>
    </submittedName>
</protein>
<evidence type="ECO:0000256" key="4">
    <source>
        <dbReference type="ARBA" id="ARBA00022692"/>
    </source>
</evidence>
<feature type="transmembrane region" description="Helical" evidence="8">
    <location>
        <begin position="128"/>
        <end position="154"/>
    </location>
</feature>
<dbReference type="Proteomes" id="UP000824214">
    <property type="component" value="Unassembled WGS sequence"/>
</dbReference>
<feature type="transmembrane region" description="Helical" evidence="8">
    <location>
        <begin position="20"/>
        <end position="43"/>
    </location>
</feature>
<evidence type="ECO:0000256" key="3">
    <source>
        <dbReference type="ARBA" id="ARBA00022475"/>
    </source>
</evidence>
<feature type="transmembrane region" description="Helical" evidence="8">
    <location>
        <begin position="361"/>
        <end position="383"/>
    </location>
</feature>
<feature type="transmembrane region" description="Helical" evidence="8">
    <location>
        <begin position="55"/>
        <end position="77"/>
    </location>
</feature>
<keyword evidence="7 8" id="KW-0472">Membrane</keyword>
<evidence type="ECO:0000256" key="8">
    <source>
        <dbReference type="SAM" id="Phobius"/>
    </source>
</evidence>
<organism evidence="9 10">
    <name type="scientific">Candidatus Acutalibacter ornithocaccae</name>
    <dbReference type="NCBI Taxonomy" id="2838416"/>
    <lineage>
        <taxon>Bacteria</taxon>
        <taxon>Bacillati</taxon>
        <taxon>Bacillota</taxon>
        <taxon>Clostridia</taxon>
        <taxon>Eubacteriales</taxon>
        <taxon>Acutalibacteraceae</taxon>
        <taxon>Acutalibacter</taxon>
    </lineage>
</organism>
<evidence type="ECO:0000256" key="2">
    <source>
        <dbReference type="ARBA" id="ARBA00022448"/>
    </source>
</evidence>
<sequence>MPGLSELQHRINERIKATPPVRVIVISFVLIILVGTLLLMLPISSKVGGATPIDALFTITSATCVTGLVVGDTFTLWTPFGQGVILACIQLGGLGLSTLAIGFSLLVRRKLGIREMKLASESSGGSGLDIAGLLKLTIIFTFACEAIGACLLAIRFVPMFGVNGIWPSIFCAISAYCNAGFDVLGFVEGNSSMTAFAGDPLVSLTISFLIIIGGLGFIVVQDIYLCKIQPRFHHKDTTRLNFHSQICLRVTIVLLLFGTLGFFLLEFGNTMEGLNLLEKLNCAFFQSTNTRTAGFASVDIAAQYEFTKVLSVLLMFIGACPGSTGGGIKTTTLTVLLFTVICTIRGKDEVVVLRHRFSTPAVYKAFSLTFIAILLVFIDAGVISSLNPDILYIDCLYEATSAFGTVGLSASVTPNLDPISKLILIFTMFIGRVGPLSFGLSILMRHKPKGDSIYPEGRMIIG</sequence>
<dbReference type="PANTHER" id="PTHR32024">
    <property type="entry name" value="TRK SYSTEM POTASSIUM UPTAKE PROTEIN TRKG-RELATED"/>
    <property type="match status" value="1"/>
</dbReference>
<keyword evidence="4 8" id="KW-0812">Transmembrane</keyword>
<feature type="transmembrane region" description="Helical" evidence="8">
    <location>
        <begin position="83"/>
        <end position="107"/>
    </location>
</feature>
<evidence type="ECO:0000313" key="10">
    <source>
        <dbReference type="Proteomes" id="UP000824214"/>
    </source>
</evidence>
<feature type="transmembrane region" description="Helical" evidence="8">
    <location>
        <begin position="422"/>
        <end position="443"/>
    </location>
</feature>
<dbReference type="AlphaFoldDB" id="A0A9D2LZ30"/>
<feature type="transmembrane region" description="Helical" evidence="8">
    <location>
        <begin position="313"/>
        <end position="340"/>
    </location>
</feature>
<evidence type="ECO:0000256" key="1">
    <source>
        <dbReference type="ARBA" id="ARBA00004651"/>
    </source>
</evidence>
<dbReference type="GO" id="GO:0008324">
    <property type="term" value="F:monoatomic cation transmembrane transporter activity"/>
    <property type="evidence" value="ECO:0007669"/>
    <property type="project" value="InterPro"/>
</dbReference>
<comment type="caution">
    <text evidence="9">The sequence shown here is derived from an EMBL/GenBank/DDBJ whole genome shotgun (WGS) entry which is preliminary data.</text>
</comment>
<keyword evidence="6" id="KW-0406">Ion transport</keyword>
<reference evidence="9" key="1">
    <citation type="journal article" date="2021" name="PeerJ">
        <title>Extensive microbial diversity within the chicken gut microbiome revealed by metagenomics and culture.</title>
        <authorList>
            <person name="Gilroy R."/>
            <person name="Ravi A."/>
            <person name="Getino M."/>
            <person name="Pursley I."/>
            <person name="Horton D.L."/>
            <person name="Alikhan N.F."/>
            <person name="Baker D."/>
            <person name="Gharbi K."/>
            <person name="Hall N."/>
            <person name="Watson M."/>
            <person name="Adriaenssens E.M."/>
            <person name="Foster-Nyarko E."/>
            <person name="Jarju S."/>
            <person name="Secka A."/>
            <person name="Antonio M."/>
            <person name="Oren A."/>
            <person name="Chaudhuri R.R."/>
            <person name="La Ragione R."/>
            <person name="Hildebrand F."/>
            <person name="Pallen M.J."/>
        </authorList>
    </citation>
    <scope>NUCLEOTIDE SEQUENCE</scope>
    <source>
        <strain evidence="9">ChiBcolR8-3208</strain>
    </source>
</reference>
<dbReference type="GO" id="GO:0005886">
    <property type="term" value="C:plasma membrane"/>
    <property type="evidence" value="ECO:0007669"/>
    <property type="project" value="UniProtKB-SubCell"/>
</dbReference>
<dbReference type="InterPro" id="IPR003445">
    <property type="entry name" value="Cat_transpt"/>
</dbReference>
<evidence type="ECO:0000256" key="5">
    <source>
        <dbReference type="ARBA" id="ARBA00022989"/>
    </source>
</evidence>
<dbReference type="GO" id="GO:0030001">
    <property type="term" value="P:metal ion transport"/>
    <property type="evidence" value="ECO:0007669"/>
    <property type="project" value="UniProtKB-ARBA"/>
</dbReference>
<dbReference type="EMBL" id="DWXZ01000210">
    <property type="protein sequence ID" value="HJB38351.1"/>
    <property type="molecule type" value="Genomic_DNA"/>
</dbReference>
<name>A0A9D2LZ30_9FIRM</name>
<accession>A0A9D2LZ30</accession>
<feature type="transmembrane region" description="Helical" evidence="8">
    <location>
        <begin position="246"/>
        <end position="265"/>
    </location>
</feature>
<dbReference type="PANTHER" id="PTHR32024:SF1">
    <property type="entry name" value="KTR SYSTEM POTASSIUM UPTAKE PROTEIN B"/>
    <property type="match status" value="1"/>
</dbReference>
<keyword evidence="2" id="KW-0813">Transport</keyword>
<evidence type="ECO:0000256" key="7">
    <source>
        <dbReference type="ARBA" id="ARBA00023136"/>
    </source>
</evidence>